<feature type="transmembrane region" description="Helical" evidence="8">
    <location>
        <begin position="224"/>
        <end position="245"/>
    </location>
</feature>
<dbReference type="Proteomes" id="UP000235005">
    <property type="component" value="Unassembled WGS sequence"/>
</dbReference>
<keyword evidence="7 8" id="KW-0472">Membrane</keyword>
<evidence type="ECO:0000256" key="6">
    <source>
        <dbReference type="ARBA" id="ARBA00022989"/>
    </source>
</evidence>
<keyword evidence="6 8" id="KW-1133">Transmembrane helix</keyword>
<dbReference type="OrthoDB" id="9766690at2"/>
<dbReference type="GO" id="GO:0006835">
    <property type="term" value="P:dicarboxylic acid transport"/>
    <property type="evidence" value="ECO:0007669"/>
    <property type="project" value="UniProtKB-ARBA"/>
</dbReference>
<sequence length="436" mass="45606">MTLTNRILLAMVAGIATGSVLNLLLHAPGVGEAVKTFADAYLVNGIFDVVGRIFVASLKLLVVPLVLVSLICGASSLGDSARMGPIALKTLGFYLVTTAIAISLALFFAVLVSPGSGVEMAGSASFQAREAPPLADVLVDIFPSNPVQAMAEGKMLQIIVFALLFGYAISHAGEPGRRLASFFRDMDAVIMKMVEILMALAPYGVYTLLSKLFANLGISAILDLAAYVFTVIGVLLLHALGVYSLLLKGLARVSPAMMIRKMRPIWAFAFSTASSGATLPITLRTVEKRMGVHNSVAGFTVPLGATINMDGTAIMQGVATVFIAQVYGVDLTMGNYITVILTATLASIGTAAVPGVGLITLALVLEQAGLPVEGIALIIGVDRLLDMVRTAVNVTGDATVAVIVGKSEKQFNQEVFDDPLADQHDDADSPALLKTL</sequence>
<evidence type="ECO:0000256" key="3">
    <source>
        <dbReference type="ARBA" id="ARBA00022475"/>
    </source>
</evidence>
<dbReference type="Gene3D" id="1.10.3860.10">
    <property type="entry name" value="Sodium:dicarboxylate symporter"/>
    <property type="match status" value="1"/>
</dbReference>
<dbReference type="InterPro" id="IPR050746">
    <property type="entry name" value="DAACS"/>
</dbReference>
<dbReference type="Pfam" id="PF00375">
    <property type="entry name" value="SDF"/>
    <property type="match status" value="1"/>
</dbReference>
<dbReference type="AlphaFoldDB" id="A0A2N5X1I8"/>
<proteinExistence type="predicted"/>
<dbReference type="RefSeq" id="WP_101518233.1">
    <property type="nucleotide sequence ID" value="NZ_PKUS01000015.1"/>
</dbReference>
<evidence type="ECO:0000313" key="10">
    <source>
        <dbReference type="Proteomes" id="UP000235005"/>
    </source>
</evidence>
<dbReference type="GO" id="GO:0015293">
    <property type="term" value="F:symporter activity"/>
    <property type="evidence" value="ECO:0007669"/>
    <property type="project" value="UniProtKB-KW"/>
</dbReference>
<feature type="transmembrane region" description="Helical" evidence="8">
    <location>
        <begin position="265"/>
        <end position="283"/>
    </location>
</feature>
<comment type="subcellular location">
    <subcellularLocation>
        <location evidence="1">Cell membrane</location>
        <topology evidence="1">Multi-pass membrane protein</topology>
    </subcellularLocation>
</comment>
<evidence type="ECO:0000256" key="5">
    <source>
        <dbReference type="ARBA" id="ARBA00022847"/>
    </source>
</evidence>
<evidence type="ECO:0000256" key="1">
    <source>
        <dbReference type="ARBA" id="ARBA00004651"/>
    </source>
</evidence>
<evidence type="ECO:0000256" key="7">
    <source>
        <dbReference type="ARBA" id="ARBA00023136"/>
    </source>
</evidence>
<dbReference type="PANTHER" id="PTHR11958:SF63">
    <property type="entry name" value="AMINO ACID TRANSPORTER"/>
    <property type="match status" value="1"/>
</dbReference>
<protein>
    <submittedName>
        <fullName evidence="9">Dicarboxylate/amino acid:cation symporter</fullName>
    </submittedName>
</protein>
<keyword evidence="5" id="KW-0769">Symport</keyword>
<name>A0A2N5X1I8_9GAMM</name>
<evidence type="ECO:0000256" key="2">
    <source>
        <dbReference type="ARBA" id="ARBA00022448"/>
    </source>
</evidence>
<keyword evidence="10" id="KW-1185">Reference proteome</keyword>
<dbReference type="EMBL" id="PKUS01000015">
    <property type="protein sequence ID" value="PLW68353.1"/>
    <property type="molecule type" value="Genomic_DNA"/>
</dbReference>
<dbReference type="InterPro" id="IPR001991">
    <property type="entry name" value="Na-dicarboxylate_symporter"/>
</dbReference>
<feature type="transmembrane region" description="Helical" evidence="8">
    <location>
        <begin position="91"/>
        <end position="112"/>
    </location>
</feature>
<dbReference type="InterPro" id="IPR036458">
    <property type="entry name" value="Na:dicarbo_symporter_sf"/>
</dbReference>
<reference evidence="9 10" key="1">
    <citation type="submission" date="2018-01" db="EMBL/GenBank/DDBJ databases">
        <title>The draft genome sequence of Halioglobus lutimaris HF004.</title>
        <authorList>
            <person name="Du Z.-J."/>
            <person name="Shi M.-J."/>
        </authorList>
    </citation>
    <scope>NUCLEOTIDE SEQUENCE [LARGE SCALE GENOMIC DNA]</scope>
    <source>
        <strain evidence="9 10">HF004</strain>
    </source>
</reference>
<dbReference type="GO" id="GO:0005886">
    <property type="term" value="C:plasma membrane"/>
    <property type="evidence" value="ECO:0007669"/>
    <property type="project" value="UniProtKB-SubCell"/>
</dbReference>
<keyword evidence="4 8" id="KW-0812">Transmembrane</keyword>
<comment type="caution">
    <text evidence="9">The sequence shown here is derived from an EMBL/GenBank/DDBJ whole genome shotgun (WGS) entry which is preliminary data.</text>
</comment>
<evidence type="ECO:0000313" key="9">
    <source>
        <dbReference type="EMBL" id="PLW68353.1"/>
    </source>
</evidence>
<feature type="transmembrane region" description="Helical" evidence="8">
    <location>
        <begin position="194"/>
        <end position="218"/>
    </location>
</feature>
<organism evidence="9 10">
    <name type="scientific">Pseudohalioglobus lutimaris</name>
    <dbReference type="NCBI Taxonomy" id="1737061"/>
    <lineage>
        <taxon>Bacteria</taxon>
        <taxon>Pseudomonadati</taxon>
        <taxon>Pseudomonadota</taxon>
        <taxon>Gammaproteobacteria</taxon>
        <taxon>Cellvibrionales</taxon>
        <taxon>Halieaceae</taxon>
        <taxon>Pseudohalioglobus</taxon>
    </lineage>
</organism>
<evidence type="ECO:0000256" key="8">
    <source>
        <dbReference type="SAM" id="Phobius"/>
    </source>
</evidence>
<dbReference type="FunFam" id="1.10.3860.10:FF:000001">
    <property type="entry name" value="C4-dicarboxylate transport protein"/>
    <property type="match status" value="1"/>
</dbReference>
<feature type="transmembrane region" description="Helical" evidence="8">
    <location>
        <begin position="49"/>
        <end position="71"/>
    </location>
</feature>
<keyword evidence="2" id="KW-0813">Transport</keyword>
<feature type="transmembrane region" description="Helical" evidence="8">
    <location>
        <begin position="155"/>
        <end position="173"/>
    </location>
</feature>
<dbReference type="PANTHER" id="PTHR11958">
    <property type="entry name" value="SODIUM/DICARBOXYLATE SYMPORTER-RELATED"/>
    <property type="match status" value="1"/>
</dbReference>
<keyword evidence="3" id="KW-1003">Cell membrane</keyword>
<feature type="transmembrane region" description="Helical" evidence="8">
    <location>
        <begin position="336"/>
        <end position="365"/>
    </location>
</feature>
<accession>A0A2N5X1I8</accession>
<evidence type="ECO:0000256" key="4">
    <source>
        <dbReference type="ARBA" id="ARBA00022692"/>
    </source>
</evidence>
<dbReference type="SUPFAM" id="SSF118215">
    <property type="entry name" value="Proton glutamate symport protein"/>
    <property type="match status" value="1"/>
</dbReference>
<gene>
    <name evidence="9" type="ORF">C0039_12475</name>
</gene>
<dbReference type="PRINTS" id="PR00173">
    <property type="entry name" value="EDTRNSPORT"/>
</dbReference>